<keyword evidence="2" id="KW-1185">Reference proteome</keyword>
<proteinExistence type="predicted"/>
<dbReference type="AlphaFoldDB" id="A0AAV0YMY6"/>
<evidence type="ECO:0000313" key="1">
    <source>
        <dbReference type="EMBL" id="CAI8586168.1"/>
    </source>
</evidence>
<sequence>MSNIQKGMGFESSMIKKITNPYENFVPLEKKIEWSCDGCLGPIRITISVKGILVRRPRKPLGGQDVDKDVLDISYDMLVESQMYKENDDHFHEDVEVDTIIISGGFDNNHDHEIIDDDTLC</sequence>
<organism evidence="1 2">
    <name type="scientific">Vicia faba</name>
    <name type="common">Broad bean</name>
    <name type="synonym">Faba vulgaris</name>
    <dbReference type="NCBI Taxonomy" id="3906"/>
    <lineage>
        <taxon>Eukaryota</taxon>
        <taxon>Viridiplantae</taxon>
        <taxon>Streptophyta</taxon>
        <taxon>Embryophyta</taxon>
        <taxon>Tracheophyta</taxon>
        <taxon>Spermatophyta</taxon>
        <taxon>Magnoliopsida</taxon>
        <taxon>eudicotyledons</taxon>
        <taxon>Gunneridae</taxon>
        <taxon>Pentapetalae</taxon>
        <taxon>rosids</taxon>
        <taxon>fabids</taxon>
        <taxon>Fabales</taxon>
        <taxon>Fabaceae</taxon>
        <taxon>Papilionoideae</taxon>
        <taxon>50 kb inversion clade</taxon>
        <taxon>NPAAA clade</taxon>
        <taxon>Hologalegina</taxon>
        <taxon>IRL clade</taxon>
        <taxon>Fabeae</taxon>
        <taxon>Vicia</taxon>
    </lineage>
</organism>
<protein>
    <submittedName>
        <fullName evidence="1">Uncharacterized protein</fullName>
    </submittedName>
</protein>
<evidence type="ECO:0000313" key="2">
    <source>
        <dbReference type="Proteomes" id="UP001157006"/>
    </source>
</evidence>
<dbReference type="Proteomes" id="UP001157006">
    <property type="component" value="Chromosome 1L"/>
</dbReference>
<name>A0AAV0YMY6_VICFA</name>
<gene>
    <name evidence="1" type="ORF">VFH_I241400</name>
</gene>
<accession>A0AAV0YMY6</accession>
<reference evidence="1 2" key="1">
    <citation type="submission" date="2023-01" db="EMBL/GenBank/DDBJ databases">
        <authorList>
            <person name="Kreplak J."/>
        </authorList>
    </citation>
    <scope>NUCLEOTIDE SEQUENCE [LARGE SCALE GENOMIC DNA]</scope>
</reference>
<dbReference type="EMBL" id="OX451736">
    <property type="protein sequence ID" value="CAI8586168.1"/>
    <property type="molecule type" value="Genomic_DNA"/>
</dbReference>